<dbReference type="PANTHER" id="PTHR42951:SF21">
    <property type="entry name" value="METALLO-HYDROLASE YQJP-RELATED"/>
    <property type="match status" value="1"/>
</dbReference>
<dbReference type="AlphaFoldDB" id="A0A073KI16"/>
<dbReference type="PANTHER" id="PTHR42951">
    <property type="entry name" value="METALLO-BETA-LACTAMASE DOMAIN-CONTAINING"/>
    <property type="match status" value="1"/>
</dbReference>
<evidence type="ECO:0000313" key="3">
    <source>
        <dbReference type="Proteomes" id="UP000027778"/>
    </source>
</evidence>
<accession>A0A073KI16</accession>
<name>A0A073KI16_9BACI</name>
<gene>
    <name evidence="2" type="ORF">BAGA_02195</name>
</gene>
<keyword evidence="3" id="KW-1185">Reference proteome</keyword>
<sequence>MMAIHRMEIPVPFAVETVNVFLVEGESLTLIDTGTNTGEAKIALEKQLGDLGYKIADIENVVITHHHADHCGLLNAFSADVNIVGHPWNEPWITQNSQFLKRYQQFFKEAALQFGVPEVFLKDEVLLTTKTLKYSCNRSLTHTVREGDSIESLPGFTVIETPGHASTHISLYRECDGLLIGGDALISHISSNPILEPPYEGQTERARPLLQYNRTLKRLSTMNISRILSGHGDDIVNVKQLIEGRLQKQETRAFKVLELLKEKPMTAFEVCVKLFPILYKEQLPLTISETVGQLDFLEYNQQVMIDESTPQLIYYAK</sequence>
<keyword evidence="2" id="KW-0378">Hydrolase</keyword>
<dbReference type="SUPFAM" id="SSF56281">
    <property type="entry name" value="Metallo-hydrolase/oxidoreductase"/>
    <property type="match status" value="1"/>
</dbReference>
<protein>
    <submittedName>
        <fullName evidence="2">Hydrolase</fullName>
    </submittedName>
</protein>
<dbReference type="Proteomes" id="UP000027778">
    <property type="component" value="Unassembled WGS sequence"/>
</dbReference>
<proteinExistence type="predicted"/>
<dbReference type="InterPro" id="IPR001279">
    <property type="entry name" value="Metallo-B-lactamas"/>
</dbReference>
<evidence type="ECO:0000313" key="2">
    <source>
        <dbReference type="EMBL" id="KEK26072.1"/>
    </source>
</evidence>
<feature type="domain" description="Metallo-beta-lactamase" evidence="1">
    <location>
        <begin position="17"/>
        <end position="231"/>
    </location>
</feature>
<comment type="caution">
    <text evidence="2">The sequence shown here is derived from an EMBL/GenBank/DDBJ whole genome shotgun (WGS) entry which is preliminary data.</text>
</comment>
<reference evidence="2 3" key="1">
    <citation type="submission" date="2014-06" db="EMBL/GenBank/DDBJ databases">
        <title>Draft genome sequence of Bacillus gaemokensis JCM 15801 (MCCC 1A00707).</title>
        <authorList>
            <person name="Lai Q."/>
            <person name="Liu Y."/>
            <person name="Shao Z."/>
        </authorList>
    </citation>
    <scope>NUCLEOTIDE SEQUENCE [LARGE SCALE GENOMIC DNA]</scope>
    <source>
        <strain evidence="2 3">JCM 15801</strain>
    </source>
</reference>
<dbReference type="InterPro" id="IPR050855">
    <property type="entry name" value="NDM-1-like"/>
</dbReference>
<dbReference type="EMBL" id="JOTM01000001">
    <property type="protein sequence ID" value="KEK26072.1"/>
    <property type="molecule type" value="Genomic_DNA"/>
</dbReference>
<dbReference type="GO" id="GO:0016787">
    <property type="term" value="F:hydrolase activity"/>
    <property type="evidence" value="ECO:0007669"/>
    <property type="project" value="UniProtKB-KW"/>
</dbReference>
<dbReference type="InterPro" id="IPR036866">
    <property type="entry name" value="RibonucZ/Hydroxyglut_hydro"/>
</dbReference>
<dbReference type="Gene3D" id="3.60.15.10">
    <property type="entry name" value="Ribonuclease Z/Hydroxyacylglutathione hydrolase-like"/>
    <property type="match status" value="1"/>
</dbReference>
<dbReference type="Pfam" id="PF00753">
    <property type="entry name" value="Lactamase_B"/>
    <property type="match status" value="1"/>
</dbReference>
<dbReference type="STRING" id="574375.AZF08_02265"/>
<dbReference type="SMART" id="SM00849">
    <property type="entry name" value="Lactamase_B"/>
    <property type="match status" value="1"/>
</dbReference>
<dbReference type="eggNOG" id="COG0491">
    <property type="taxonomic scope" value="Bacteria"/>
</dbReference>
<dbReference type="RefSeq" id="WP_033672419.1">
    <property type="nucleotide sequence ID" value="NZ_JOTM01000001.1"/>
</dbReference>
<dbReference type="OrthoDB" id="2971563at2"/>
<evidence type="ECO:0000259" key="1">
    <source>
        <dbReference type="SMART" id="SM00849"/>
    </source>
</evidence>
<organism evidence="2 3">
    <name type="scientific">Bacillus gaemokensis</name>
    <dbReference type="NCBI Taxonomy" id="574375"/>
    <lineage>
        <taxon>Bacteria</taxon>
        <taxon>Bacillati</taxon>
        <taxon>Bacillota</taxon>
        <taxon>Bacilli</taxon>
        <taxon>Bacillales</taxon>
        <taxon>Bacillaceae</taxon>
        <taxon>Bacillus</taxon>
        <taxon>Bacillus cereus group</taxon>
    </lineage>
</organism>